<proteinExistence type="predicted"/>
<protein>
    <submittedName>
        <fullName evidence="3">Uncharacterized protein</fullName>
    </submittedName>
</protein>
<evidence type="ECO:0000256" key="2">
    <source>
        <dbReference type="SAM" id="MobiDB-lite"/>
    </source>
</evidence>
<keyword evidence="1" id="KW-0175">Coiled coil</keyword>
<organism evidence="3">
    <name type="scientific">Ditylum brightwellii</name>
    <dbReference type="NCBI Taxonomy" id="49249"/>
    <lineage>
        <taxon>Eukaryota</taxon>
        <taxon>Sar</taxon>
        <taxon>Stramenopiles</taxon>
        <taxon>Ochrophyta</taxon>
        <taxon>Bacillariophyta</taxon>
        <taxon>Mediophyceae</taxon>
        <taxon>Lithodesmiophycidae</taxon>
        <taxon>Lithodesmiales</taxon>
        <taxon>Lithodesmiaceae</taxon>
        <taxon>Ditylum</taxon>
    </lineage>
</organism>
<feature type="coiled-coil region" evidence="1">
    <location>
        <begin position="977"/>
        <end position="1004"/>
    </location>
</feature>
<feature type="coiled-coil region" evidence="1">
    <location>
        <begin position="599"/>
        <end position="654"/>
    </location>
</feature>
<name>A0A7S1YVD9_9STRA</name>
<dbReference type="EMBL" id="HBGN01009264">
    <property type="protein sequence ID" value="CAD9320412.1"/>
    <property type="molecule type" value="Transcribed_RNA"/>
</dbReference>
<feature type="coiled-coil region" evidence="1">
    <location>
        <begin position="828"/>
        <end position="876"/>
    </location>
</feature>
<gene>
    <name evidence="3" type="ORF">DBRI1063_LOCUS5940</name>
</gene>
<feature type="coiled-coil region" evidence="1">
    <location>
        <begin position="402"/>
        <end position="573"/>
    </location>
</feature>
<evidence type="ECO:0000256" key="1">
    <source>
        <dbReference type="SAM" id="Coils"/>
    </source>
</evidence>
<sequence>MEDQLVCLELQIESEQAEKYASAKKVEILRKKAQITYEAKVLAEAEADNQRAQVQDQAAEIVKLKNQKEIDDRKFATAVSIKNKVEDELEKLKDESASGVTSVNTEQTALMEKQIEKLKKEKKSAEDQLLSLEDQIESEQDSKKQELERLREKAQTLYEAKLVAEKEAGKQRSQADAKLKQQKEITKAIVNAAKKQVITATFAKKAAEDELNKIRSEGSNSDSAMQESLDELERKVKQLESEKKSIEAQVKSIEQKMEEDTALNQKHVDDLRNVIEESEAISANQRSKLKRQTAEINALKRQQEVADNRLAATSYAKKLAEDELNNIRSSSLSDSDDVAHLEMVVNNLKKEKETTEKQLLSLEKKAFADQAESRSRIEQLREKAKASYDAKVLAEQKAIGESIRLRNIIDDLEKEARQLKEESVVSEEDQELRNERQKQVNHLMEEKRSVEAQVESLIEQVDVEQISKNQLQMQLNNKIKELREEIITATTEKAIAEDELGKMKKESSDAHSNLEKQVVHLNLQKEKTENQLQRLQDQLNAEQSLKLELKKEVETAEASKQTLKKQVEVLQKEVVVTLSAKVCAENELEKFKSSSDSGSNLAQERATQLEQQVQNLESEQKASNEQIEYLEKQVEIEKSKKNELNAMLDKMNKTKLLAESDVHKIRSSTVPQGLLPHPEKQTKDLHDVGSDPFKSEVFEQMQRKIEELTAANKLTEEHNRALTEKLENELLFKEKLKAEIERLSTLPSNKTINALKEELIEAKKMKELALTALVIGKGKLKGALVAKKAIEEQLVKIKSESVRQGSSTDSSTHADKFVDQILSLKEELENVKSGKIQAENLVARLQREVHENRLEKDGISKQISDLKEQLITLQKASPGANGLGNAIVDVPKNDRNSEEEEIMRHNPGVWPVPHTSEEDILHALQQENLKLKTMARLNYHRNNTDSALNLGRDNLLECLRRERELRVQAQDMVCNLAIQAKASLEQQKSEILKLQMKLSILSNRSLRSSKYNSFDRV</sequence>
<feature type="region of interest" description="Disordered" evidence="2">
    <location>
        <begin position="212"/>
        <end position="231"/>
    </location>
</feature>
<evidence type="ECO:0000313" key="3">
    <source>
        <dbReference type="EMBL" id="CAD9320412.1"/>
    </source>
</evidence>
<feature type="compositionally biased region" description="Basic and acidic residues" evidence="2">
    <location>
        <begin position="677"/>
        <end position="690"/>
    </location>
</feature>
<feature type="coiled-coil region" evidence="1">
    <location>
        <begin position="40"/>
        <end position="167"/>
    </location>
</feature>
<feature type="coiled-coil region" evidence="1">
    <location>
        <begin position="698"/>
        <end position="772"/>
    </location>
</feature>
<accession>A0A7S1YVD9</accession>
<reference evidence="3" key="1">
    <citation type="submission" date="2021-01" db="EMBL/GenBank/DDBJ databases">
        <authorList>
            <person name="Corre E."/>
            <person name="Pelletier E."/>
            <person name="Niang G."/>
            <person name="Scheremetjew M."/>
            <person name="Finn R."/>
            <person name="Kale V."/>
            <person name="Holt S."/>
            <person name="Cochrane G."/>
            <person name="Meng A."/>
            <person name="Brown T."/>
            <person name="Cohen L."/>
        </authorList>
    </citation>
    <scope>NUCLEOTIDE SEQUENCE</scope>
    <source>
        <strain evidence="3">Pop2</strain>
    </source>
</reference>
<feature type="coiled-coil region" evidence="1">
    <location>
        <begin position="338"/>
        <end position="365"/>
    </location>
</feature>
<feature type="region of interest" description="Disordered" evidence="2">
    <location>
        <begin position="670"/>
        <end position="690"/>
    </location>
</feature>
<dbReference type="AlphaFoldDB" id="A0A7S1YVD9"/>
<feature type="compositionally biased region" description="Polar residues" evidence="2">
    <location>
        <begin position="217"/>
        <end position="226"/>
    </location>
</feature>